<dbReference type="Pfam" id="PF00953">
    <property type="entry name" value="Glycos_transf_4"/>
    <property type="match status" value="1"/>
</dbReference>
<feature type="transmembrane region" description="Helical" evidence="7">
    <location>
        <begin position="105"/>
        <end position="127"/>
    </location>
</feature>
<feature type="transmembrane region" description="Helical" evidence="7">
    <location>
        <begin position="74"/>
        <end position="93"/>
    </location>
</feature>
<evidence type="ECO:0000313" key="9">
    <source>
        <dbReference type="Proteomes" id="UP001500740"/>
    </source>
</evidence>
<dbReference type="CDD" id="cd06853">
    <property type="entry name" value="GT_WecA_like"/>
    <property type="match status" value="1"/>
</dbReference>
<evidence type="ECO:0000256" key="3">
    <source>
        <dbReference type="ARBA" id="ARBA00022679"/>
    </source>
</evidence>
<organism evidence="8 9">
    <name type="scientific">Alkalibacillus silvisoli</name>
    <dbReference type="NCBI Taxonomy" id="392823"/>
    <lineage>
        <taxon>Bacteria</taxon>
        <taxon>Bacillati</taxon>
        <taxon>Bacillota</taxon>
        <taxon>Bacilli</taxon>
        <taxon>Bacillales</taxon>
        <taxon>Bacillaceae</taxon>
        <taxon>Alkalibacillus</taxon>
    </lineage>
</organism>
<evidence type="ECO:0000256" key="6">
    <source>
        <dbReference type="ARBA" id="ARBA00023136"/>
    </source>
</evidence>
<reference evidence="8 9" key="1">
    <citation type="journal article" date="2019" name="Int. J. Syst. Evol. Microbiol.">
        <title>The Global Catalogue of Microorganisms (GCM) 10K type strain sequencing project: providing services to taxonomists for standard genome sequencing and annotation.</title>
        <authorList>
            <consortium name="The Broad Institute Genomics Platform"/>
            <consortium name="The Broad Institute Genome Sequencing Center for Infectious Disease"/>
            <person name="Wu L."/>
            <person name="Ma J."/>
        </authorList>
    </citation>
    <scope>NUCLEOTIDE SEQUENCE [LARGE SCALE GENOMIC DNA]</scope>
    <source>
        <strain evidence="8 9">JCM 14193</strain>
    </source>
</reference>
<dbReference type="PROSITE" id="PS01348">
    <property type="entry name" value="MRAY_2"/>
    <property type="match status" value="1"/>
</dbReference>
<feature type="transmembrane region" description="Helical" evidence="7">
    <location>
        <begin position="6"/>
        <end position="28"/>
    </location>
</feature>
<evidence type="ECO:0000256" key="1">
    <source>
        <dbReference type="ARBA" id="ARBA00004651"/>
    </source>
</evidence>
<gene>
    <name evidence="8" type="ORF">GCM10008935_26370</name>
</gene>
<comment type="subcellular location">
    <subcellularLocation>
        <location evidence="1">Cell membrane</location>
        <topology evidence="1">Multi-pass membrane protein</topology>
    </subcellularLocation>
</comment>
<keyword evidence="6 7" id="KW-0472">Membrane</keyword>
<evidence type="ECO:0000256" key="5">
    <source>
        <dbReference type="ARBA" id="ARBA00022989"/>
    </source>
</evidence>
<evidence type="ECO:0000256" key="2">
    <source>
        <dbReference type="ARBA" id="ARBA00022475"/>
    </source>
</evidence>
<evidence type="ECO:0000256" key="4">
    <source>
        <dbReference type="ARBA" id="ARBA00022692"/>
    </source>
</evidence>
<proteinExistence type="predicted"/>
<feature type="transmembrane region" description="Helical" evidence="7">
    <location>
        <begin position="183"/>
        <end position="202"/>
    </location>
</feature>
<dbReference type="PANTHER" id="PTHR22926">
    <property type="entry name" value="PHOSPHO-N-ACETYLMURAMOYL-PENTAPEPTIDE-TRANSFERASE"/>
    <property type="match status" value="1"/>
</dbReference>
<feature type="transmembrane region" description="Helical" evidence="7">
    <location>
        <begin position="315"/>
        <end position="338"/>
    </location>
</feature>
<keyword evidence="2" id="KW-1003">Cell membrane</keyword>
<comment type="caution">
    <text evidence="8">The sequence shown here is derived from an EMBL/GenBank/DDBJ whole genome shotgun (WGS) entry which is preliminary data.</text>
</comment>
<dbReference type="RefSeq" id="WP_343784298.1">
    <property type="nucleotide sequence ID" value="NZ_BAAACZ010000026.1"/>
</dbReference>
<dbReference type="Proteomes" id="UP001500740">
    <property type="component" value="Unassembled WGS sequence"/>
</dbReference>
<accession>A0ABN1A761</accession>
<feature type="transmembrane region" description="Helical" evidence="7">
    <location>
        <begin position="159"/>
        <end position="177"/>
    </location>
</feature>
<evidence type="ECO:0000313" key="8">
    <source>
        <dbReference type="EMBL" id="GAA0469266.1"/>
    </source>
</evidence>
<sequence length="363" mass="39873">MNYIILMISFFVALITALVMTPIVRKIAIKYRIVDSPDERKMHTEEKPYLGGIAIFSGVMVAYIMFWPSHEHQLAIVIGAFIMLLTGFFDDLFNLRPVYKLAGQGLAAVMIVSSGLLIERINIPFFGEIELNNLSIIITIIWILAVSNAINLIDGLDGLAAGVTSIALTAILIMSFIDGNFAAAFLAIILIGSNLGFLYYNFNPARIYMGDSGSLFLGYMVAIISMLGLFKNVALFSFIIPLMVVAVPIVDTFFTIIRRLKNGESVMTADRKHIHHQLIDAGLSHRGAVLVIYLFSALFGALAILFGYSTLGASILFAFLAFLLIHIIAEIVGLVLGGKQPVLTLLKKIANPTRNKSDNREDH</sequence>
<feature type="transmembrane region" description="Helical" evidence="7">
    <location>
        <begin position="288"/>
        <end position="309"/>
    </location>
</feature>
<dbReference type="EMBL" id="BAAACZ010000026">
    <property type="protein sequence ID" value="GAA0469266.1"/>
    <property type="molecule type" value="Genomic_DNA"/>
</dbReference>
<feature type="transmembrane region" description="Helical" evidence="7">
    <location>
        <begin position="236"/>
        <end position="257"/>
    </location>
</feature>
<feature type="transmembrane region" description="Helical" evidence="7">
    <location>
        <begin position="214"/>
        <end position="230"/>
    </location>
</feature>
<name>A0ABN1A761_9BACI</name>
<keyword evidence="4 7" id="KW-0812">Transmembrane</keyword>
<protein>
    <submittedName>
        <fullName evidence="8">MraY family glycosyltransferase</fullName>
    </submittedName>
</protein>
<keyword evidence="3" id="KW-0808">Transferase</keyword>
<keyword evidence="5 7" id="KW-1133">Transmembrane helix</keyword>
<dbReference type="PANTHER" id="PTHR22926:SF3">
    <property type="entry name" value="UNDECAPRENYL-PHOSPHATE ALPHA-N-ACETYLGLUCOSAMINYL 1-PHOSPHATE TRANSFERASE"/>
    <property type="match status" value="1"/>
</dbReference>
<keyword evidence="9" id="KW-1185">Reference proteome</keyword>
<evidence type="ECO:0000256" key="7">
    <source>
        <dbReference type="SAM" id="Phobius"/>
    </source>
</evidence>
<feature type="transmembrane region" description="Helical" evidence="7">
    <location>
        <begin position="133"/>
        <end position="152"/>
    </location>
</feature>
<dbReference type="InterPro" id="IPR018480">
    <property type="entry name" value="PNAcMuramoyl-5peptid_Trfase_CS"/>
</dbReference>
<dbReference type="InterPro" id="IPR000715">
    <property type="entry name" value="Glycosyl_transferase_4"/>
</dbReference>
<feature type="transmembrane region" description="Helical" evidence="7">
    <location>
        <begin position="49"/>
        <end position="68"/>
    </location>
</feature>